<dbReference type="OrthoDB" id="5295388at2"/>
<accession>A0A437MAE0</accession>
<evidence type="ECO:0000313" key="8">
    <source>
        <dbReference type="EMBL" id="RVT94609.1"/>
    </source>
</evidence>
<dbReference type="AlphaFoldDB" id="A0A437MAE0"/>
<feature type="domain" description="Acylphosphatase-like" evidence="7">
    <location>
        <begin position="7"/>
        <end position="94"/>
    </location>
</feature>
<dbReference type="PROSITE" id="PS00150">
    <property type="entry name" value="ACYLPHOSPHATASE_1"/>
    <property type="match status" value="1"/>
</dbReference>
<evidence type="ECO:0000256" key="1">
    <source>
        <dbReference type="ARBA" id="ARBA00005614"/>
    </source>
</evidence>
<dbReference type="Pfam" id="PF00708">
    <property type="entry name" value="Acylphosphatase"/>
    <property type="match status" value="1"/>
</dbReference>
<proteinExistence type="inferred from homology"/>
<dbReference type="RefSeq" id="WP_127744183.1">
    <property type="nucleotide sequence ID" value="NZ_SACN01000001.1"/>
</dbReference>
<dbReference type="SUPFAM" id="SSF54975">
    <property type="entry name" value="Acylphosphatase/BLUF domain-like"/>
    <property type="match status" value="1"/>
</dbReference>
<dbReference type="PANTHER" id="PTHR47268">
    <property type="entry name" value="ACYLPHOSPHATASE"/>
    <property type="match status" value="1"/>
</dbReference>
<dbReference type="InterPro" id="IPR017968">
    <property type="entry name" value="Acylphosphatase_CS"/>
</dbReference>
<evidence type="ECO:0000256" key="6">
    <source>
        <dbReference type="RuleBase" id="RU004168"/>
    </source>
</evidence>
<evidence type="ECO:0000256" key="3">
    <source>
        <dbReference type="ARBA" id="ARBA00047645"/>
    </source>
</evidence>
<protein>
    <recommendedName>
        <fullName evidence="2 4">Acylphosphatase</fullName>
        <ecNumber evidence="2 4">3.6.1.7</ecNumber>
    </recommendedName>
</protein>
<feature type="active site" evidence="4">
    <location>
        <position position="41"/>
    </location>
</feature>
<dbReference type="PROSITE" id="PS00151">
    <property type="entry name" value="ACYLPHOSPHATASE_2"/>
    <property type="match status" value="1"/>
</dbReference>
<dbReference type="PANTHER" id="PTHR47268:SF4">
    <property type="entry name" value="ACYLPHOSPHATASE"/>
    <property type="match status" value="1"/>
</dbReference>
<feature type="active site" evidence="4">
    <location>
        <position position="22"/>
    </location>
</feature>
<comment type="catalytic activity">
    <reaction evidence="3 4 5">
        <text>an acyl phosphate + H2O = a carboxylate + phosphate + H(+)</text>
        <dbReference type="Rhea" id="RHEA:14965"/>
        <dbReference type="ChEBI" id="CHEBI:15377"/>
        <dbReference type="ChEBI" id="CHEBI:15378"/>
        <dbReference type="ChEBI" id="CHEBI:29067"/>
        <dbReference type="ChEBI" id="CHEBI:43474"/>
        <dbReference type="ChEBI" id="CHEBI:59918"/>
        <dbReference type="EC" id="3.6.1.7"/>
    </reaction>
</comment>
<organism evidence="8 9">
    <name type="scientific">Sphingomonas crocodyli</name>
    <dbReference type="NCBI Taxonomy" id="1979270"/>
    <lineage>
        <taxon>Bacteria</taxon>
        <taxon>Pseudomonadati</taxon>
        <taxon>Pseudomonadota</taxon>
        <taxon>Alphaproteobacteria</taxon>
        <taxon>Sphingomonadales</taxon>
        <taxon>Sphingomonadaceae</taxon>
        <taxon>Sphingomonas</taxon>
    </lineage>
</organism>
<evidence type="ECO:0000256" key="5">
    <source>
        <dbReference type="RuleBase" id="RU000553"/>
    </source>
</evidence>
<keyword evidence="9" id="KW-1185">Reference proteome</keyword>
<evidence type="ECO:0000313" key="9">
    <source>
        <dbReference type="Proteomes" id="UP000282971"/>
    </source>
</evidence>
<name>A0A437MAE0_9SPHN</name>
<dbReference type="EMBL" id="SACN01000001">
    <property type="protein sequence ID" value="RVT94609.1"/>
    <property type="molecule type" value="Genomic_DNA"/>
</dbReference>
<comment type="similarity">
    <text evidence="1 6">Belongs to the acylphosphatase family.</text>
</comment>
<keyword evidence="4 5" id="KW-0378">Hydrolase</keyword>
<dbReference type="Proteomes" id="UP000282971">
    <property type="component" value="Unassembled WGS sequence"/>
</dbReference>
<evidence type="ECO:0000259" key="7">
    <source>
        <dbReference type="PROSITE" id="PS51160"/>
    </source>
</evidence>
<evidence type="ECO:0000256" key="2">
    <source>
        <dbReference type="ARBA" id="ARBA00012150"/>
    </source>
</evidence>
<dbReference type="InterPro" id="IPR036046">
    <property type="entry name" value="Acylphosphatase-like_dom_sf"/>
</dbReference>
<reference evidence="8 9" key="1">
    <citation type="submission" date="2019-01" db="EMBL/GenBank/DDBJ databases">
        <authorList>
            <person name="Chen W.-M."/>
        </authorList>
    </citation>
    <scope>NUCLEOTIDE SEQUENCE [LARGE SCALE GENOMIC DNA]</scope>
    <source>
        <strain evidence="8 9">CCP-7</strain>
    </source>
</reference>
<dbReference type="InterPro" id="IPR020456">
    <property type="entry name" value="Acylphosphatase"/>
</dbReference>
<dbReference type="InterPro" id="IPR001792">
    <property type="entry name" value="Acylphosphatase-like_dom"/>
</dbReference>
<sequence length="96" mass="10321">MVEDRIARRITVIGKVQGVWFRAWTIEQATAIGGIDGWVRNRMDGSVEALAAGPADKVEALIAKLHEGSPASRVDRVEVEDTPGIVGPGFVQKPTV</sequence>
<dbReference type="PROSITE" id="PS51160">
    <property type="entry name" value="ACYLPHOSPHATASE_3"/>
    <property type="match status" value="1"/>
</dbReference>
<comment type="caution">
    <text evidence="8">The sequence shown here is derived from an EMBL/GenBank/DDBJ whole genome shotgun (WGS) entry which is preliminary data.</text>
</comment>
<dbReference type="GO" id="GO:0003998">
    <property type="term" value="F:acylphosphatase activity"/>
    <property type="evidence" value="ECO:0007669"/>
    <property type="project" value="UniProtKB-EC"/>
</dbReference>
<dbReference type="EC" id="3.6.1.7" evidence="2 4"/>
<gene>
    <name evidence="8" type="ORF">EOD43_12460</name>
</gene>
<dbReference type="Gene3D" id="3.30.70.100">
    <property type="match status" value="1"/>
</dbReference>
<evidence type="ECO:0000256" key="4">
    <source>
        <dbReference type="PROSITE-ProRule" id="PRU00520"/>
    </source>
</evidence>